<keyword evidence="1" id="KW-0238">DNA-binding</keyword>
<dbReference type="GO" id="GO:0005829">
    <property type="term" value="C:cytosol"/>
    <property type="evidence" value="ECO:0007669"/>
    <property type="project" value="TreeGrafter"/>
</dbReference>
<dbReference type="CDD" id="cd00093">
    <property type="entry name" value="HTH_XRE"/>
    <property type="match status" value="1"/>
</dbReference>
<dbReference type="Gene3D" id="2.60.120.10">
    <property type="entry name" value="Jelly Rolls"/>
    <property type="match status" value="1"/>
</dbReference>
<dbReference type="KEGG" id="sace:GIY23_08935"/>
<name>A0A5Q3Q8T9_9PSEU</name>
<feature type="domain" description="HTH cro/C1-type" evidence="2">
    <location>
        <begin position="15"/>
        <end position="69"/>
    </location>
</feature>
<dbReference type="InterPro" id="IPR010982">
    <property type="entry name" value="Lambda_DNA-bd_dom_sf"/>
</dbReference>
<dbReference type="EMBL" id="CP045929">
    <property type="protein sequence ID" value="QGK69624.1"/>
    <property type="molecule type" value="Genomic_DNA"/>
</dbReference>
<dbReference type="Proteomes" id="UP000371041">
    <property type="component" value="Chromosome"/>
</dbReference>
<dbReference type="InterPro" id="IPR050807">
    <property type="entry name" value="TransReg_Diox_bact_type"/>
</dbReference>
<dbReference type="PANTHER" id="PTHR46797">
    <property type="entry name" value="HTH-TYPE TRANSCRIPTIONAL REGULATOR"/>
    <property type="match status" value="1"/>
</dbReference>
<dbReference type="SUPFAM" id="SSF47413">
    <property type="entry name" value="lambda repressor-like DNA-binding domains"/>
    <property type="match status" value="1"/>
</dbReference>
<dbReference type="AlphaFoldDB" id="A0A5Q3Q8T9"/>
<protein>
    <submittedName>
        <fullName evidence="3">Helix-turn-helix domain-containing protein</fullName>
    </submittedName>
</protein>
<dbReference type="RefSeq" id="WP_154076218.1">
    <property type="nucleotide sequence ID" value="NZ_CP045929.1"/>
</dbReference>
<evidence type="ECO:0000259" key="2">
    <source>
        <dbReference type="PROSITE" id="PS50943"/>
    </source>
</evidence>
<organism evidence="3 4">
    <name type="scientific">Allosaccharopolyspora coralli</name>
    <dbReference type="NCBI Taxonomy" id="2665642"/>
    <lineage>
        <taxon>Bacteria</taxon>
        <taxon>Bacillati</taxon>
        <taxon>Actinomycetota</taxon>
        <taxon>Actinomycetes</taxon>
        <taxon>Pseudonocardiales</taxon>
        <taxon>Pseudonocardiaceae</taxon>
        <taxon>Allosaccharopolyspora</taxon>
    </lineage>
</organism>
<accession>A0A5Q3Q8T9</accession>
<keyword evidence="4" id="KW-1185">Reference proteome</keyword>
<dbReference type="SUPFAM" id="SSF51182">
    <property type="entry name" value="RmlC-like cupins"/>
    <property type="match status" value="1"/>
</dbReference>
<evidence type="ECO:0000256" key="1">
    <source>
        <dbReference type="ARBA" id="ARBA00023125"/>
    </source>
</evidence>
<dbReference type="PROSITE" id="PS50943">
    <property type="entry name" value="HTH_CROC1"/>
    <property type="match status" value="1"/>
</dbReference>
<sequence>MSDASPPLETIAASLRRERARAGLSLTELAKRAGVAKSTLSQLESGAGNPSVETLWALGVALGVPFSRLVDPPQPRLTVIRAGHAPLVRSETSPFAAAMLSACPPGARRDLHLLTVDPGQARHADGHLPGTIEHVVVTAGAMRVGPAETPLDLDVGDYASFAADGPHLYEALAADTKAVLVMEHV</sequence>
<reference evidence="4" key="1">
    <citation type="submission" date="2019-11" db="EMBL/GenBank/DDBJ databases">
        <title>The complete genome sequence of Saccharopolyspora sp. E2A.</title>
        <authorList>
            <person name="Zhang G."/>
        </authorList>
    </citation>
    <scope>NUCLEOTIDE SEQUENCE [LARGE SCALE GENOMIC DNA]</scope>
    <source>
        <strain evidence="4">E2A</strain>
    </source>
</reference>
<evidence type="ECO:0000313" key="3">
    <source>
        <dbReference type="EMBL" id="QGK69624.1"/>
    </source>
</evidence>
<dbReference type="CDD" id="cd02209">
    <property type="entry name" value="cupin_XRE_C"/>
    <property type="match status" value="1"/>
</dbReference>
<dbReference type="PANTHER" id="PTHR46797:SF1">
    <property type="entry name" value="METHYLPHOSPHONATE SYNTHASE"/>
    <property type="match status" value="1"/>
</dbReference>
<dbReference type="SMART" id="SM00530">
    <property type="entry name" value="HTH_XRE"/>
    <property type="match status" value="1"/>
</dbReference>
<dbReference type="Gene3D" id="1.10.260.40">
    <property type="entry name" value="lambda repressor-like DNA-binding domains"/>
    <property type="match status" value="1"/>
</dbReference>
<dbReference type="GO" id="GO:0003677">
    <property type="term" value="F:DNA binding"/>
    <property type="evidence" value="ECO:0007669"/>
    <property type="project" value="UniProtKB-KW"/>
</dbReference>
<dbReference type="InterPro" id="IPR014710">
    <property type="entry name" value="RmlC-like_jellyroll"/>
</dbReference>
<evidence type="ECO:0000313" key="4">
    <source>
        <dbReference type="Proteomes" id="UP000371041"/>
    </source>
</evidence>
<gene>
    <name evidence="3" type="ORF">GIY23_08935</name>
</gene>
<dbReference type="Pfam" id="PF01381">
    <property type="entry name" value="HTH_3"/>
    <property type="match status" value="1"/>
</dbReference>
<dbReference type="InterPro" id="IPR011051">
    <property type="entry name" value="RmlC_Cupin_sf"/>
</dbReference>
<dbReference type="InterPro" id="IPR001387">
    <property type="entry name" value="Cro/C1-type_HTH"/>
</dbReference>
<dbReference type="GO" id="GO:0003700">
    <property type="term" value="F:DNA-binding transcription factor activity"/>
    <property type="evidence" value="ECO:0007669"/>
    <property type="project" value="TreeGrafter"/>
</dbReference>
<proteinExistence type="predicted"/>